<reference evidence="2 3" key="1">
    <citation type="journal article" date="2021" name="bioRxiv">
        <title>Chromosome-scale and haplotype-resolved genome assembly of a tetraploid potato cultivar.</title>
        <authorList>
            <person name="Sun H."/>
            <person name="Jiao W.-B."/>
            <person name="Krause K."/>
            <person name="Campoy J.A."/>
            <person name="Goel M."/>
            <person name="Folz-Donahue K."/>
            <person name="Kukat C."/>
            <person name="Huettel B."/>
            <person name="Schneeberger K."/>
        </authorList>
    </citation>
    <scope>NUCLEOTIDE SEQUENCE [LARGE SCALE GENOMIC DNA]</scope>
    <source>
        <strain evidence="2">SolTubOtavaFocal</strain>
        <tissue evidence="2">Leaves</tissue>
    </source>
</reference>
<evidence type="ECO:0000313" key="3">
    <source>
        <dbReference type="Proteomes" id="UP000826656"/>
    </source>
</evidence>
<keyword evidence="3" id="KW-1185">Reference proteome</keyword>
<dbReference type="Proteomes" id="UP000826656">
    <property type="component" value="Unassembled WGS sequence"/>
</dbReference>
<feature type="region of interest" description="Disordered" evidence="1">
    <location>
        <begin position="230"/>
        <end position="299"/>
    </location>
</feature>
<name>A0ABQ7W7J4_SOLTU</name>
<organism evidence="2 3">
    <name type="scientific">Solanum tuberosum</name>
    <name type="common">Potato</name>
    <dbReference type="NCBI Taxonomy" id="4113"/>
    <lineage>
        <taxon>Eukaryota</taxon>
        <taxon>Viridiplantae</taxon>
        <taxon>Streptophyta</taxon>
        <taxon>Embryophyta</taxon>
        <taxon>Tracheophyta</taxon>
        <taxon>Spermatophyta</taxon>
        <taxon>Magnoliopsida</taxon>
        <taxon>eudicotyledons</taxon>
        <taxon>Gunneridae</taxon>
        <taxon>Pentapetalae</taxon>
        <taxon>asterids</taxon>
        <taxon>lamiids</taxon>
        <taxon>Solanales</taxon>
        <taxon>Solanaceae</taxon>
        <taxon>Solanoideae</taxon>
        <taxon>Solaneae</taxon>
        <taxon>Solanum</taxon>
    </lineage>
</organism>
<dbReference type="Pfam" id="PF14223">
    <property type="entry name" value="Retrotran_gag_2"/>
    <property type="match status" value="1"/>
</dbReference>
<gene>
    <name evidence="2" type="ORF">KY290_007434</name>
</gene>
<protein>
    <submittedName>
        <fullName evidence="2">Uncharacterized protein</fullName>
    </submittedName>
</protein>
<feature type="compositionally biased region" description="Gly residues" evidence="1">
    <location>
        <begin position="257"/>
        <end position="288"/>
    </location>
</feature>
<evidence type="ECO:0000256" key="1">
    <source>
        <dbReference type="SAM" id="MobiDB-lite"/>
    </source>
</evidence>
<sequence>MSESKSSFHPALVVSNINNHIPIVLEMENIQYSTWAKLFKIHARSHRVLDHIIPPAKGKEKTPKTEREKKLWSTLDATVLQWIYATISHDLLHTILEPDTKAMEAWNRLRDIFQDNKHSRAVTLEYDFTHVNMEDFPSVSAYCQHLKSLSDQLKNVGSLVNNNRLVLQLVSGLTEPYKGVATLIRQRDPLTQFYQTHSMLTLEEADLAKKAAHSSSSAMVACESTISHNIIDHSSSHRNTNSGKRNQYRNNNRNNNGGRGGSKGGSSGGGKAGGGGQMGGGNSRGGGQQPASATQFSMG</sequence>
<dbReference type="EMBL" id="JAIVGD010000003">
    <property type="protein sequence ID" value="KAH0776023.1"/>
    <property type="molecule type" value="Genomic_DNA"/>
</dbReference>
<dbReference type="PANTHER" id="PTHR47481">
    <property type="match status" value="1"/>
</dbReference>
<dbReference type="PANTHER" id="PTHR47481:SF10">
    <property type="entry name" value="COPIA-LIKE POLYPROTEIN_RETROTRANSPOSON"/>
    <property type="match status" value="1"/>
</dbReference>
<comment type="caution">
    <text evidence="2">The sequence shown here is derived from an EMBL/GenBank/DDBJ whole genome shotgun (WGS) entry which is preliminary data.</text>
</comment>
<proteinExistence type="predicted"/>
<feature type="compositionally biased region" description="Polar residues" evidence="1">
    <location>
        <begin position="290"/>
        <end position="299"/>
    </location>
</feature>
<evidence type="ECO:0000313" key="2">
    <source>
        <dbReference type="EMBL" id="KAH0776023.1"/>
    </source>
</evidence>
<feature type="compositionally biased region" description="Low complexity" evidence="1">
    <location>
        <begin position="243"/>
        <end position="256"/>
    </location>
</feature>
<accession>A0ABQ7W7J4</accession>